<keyword evidence="3" id="KW-1185">Reference proteome</keyword>
<evidence type="ECO:0000313" key="2">
    <source>
        <dbReference type="EMBL" id="GGO79793.1"/>
    </source>
</evidence>
<reference evidence="2" key="1">
    <citation type="journal article" date="2014" name="Int. J. Syst. Evol. Microbiol.">
        <title>Complete genome sequence of Corynebacterium casei LMG S-19264T (=DSM 44701T), isolated from a smear-ripened cheese.</title>
        <authorList>
            <consortium name="US DOE Joint Genome Institute (JGI-PGF)"/>
            <person name="Walter F."/>
            <person name="Albersmeier A."/>
            <person name="Kalinowski J."/>
            <person name="Ruckert C."/>
        </authorList>
    </citation>
    <scope>NUCLEOTIDE SEQUENCE</scope>
    <source>
        <strain evidence="2">CGMCC 4.7201</strain>
    </source>
</reference>
<evidence type="ECO:0000259" key="1">
    <source>
        <dbReference type="Pfam" id="PF01593"/>
    </source>
</evidence>
<protein>
    <submittedName>
        <fullName evidence="2">Oxidoreductase</fullName>
    </submittedName>
</protein>
<sequence>MATETVDGFRLDAGNHLVNAAFPEMLRTPGLGGLRLRPFAPGVLVRGVGRNYRVGDPRRPREAFSAARAPIGTPLDKARLGAALARLAAVPATRLLGRPETTIAEALCARGFSPRMVEGYLRPLLAALLSDPDLSTSSRCADLVLRGFARGRLCVPEGGPGAVPELMAEALPPGIVHVGERVTSVSTTEVTTAEHGSTSCRAVVVATDAHSAADLLPGLHLPRFHPVTTLHHAAGTPPLREPALVLAADRGGPVAYTMVASEIDPGCAPPGRALVSTTVLGDPSRFSPHEAGLDKLVRHHLCDLYGTDTAEWELLGVHHDPEAVPAMPAPHHIRRPVRLLGGLYVCGDHRDTGTTQGALHSGRRAAHHVLRDLGIRTEYGTSRDTLKAA</sequence>
<feature type="domain" description="Amine oxidase" evidence="1">
    <location>
        <begin position="2"/>
        <end position="370"/>
    </location>
</feature>
<dbReference type="SUPFAM" id="SSF51905">
    <property type="entry name" value="FAD/NAD(P)-binding domain"/>
    <property type="match status" value="1"/>
</dbReference>
<evidence type="ECO:0000313" key="3">
    <source>
        <dbReference type="Proteomes" id="UP000641932"/>
    </source>
</evidence>
<dbReference type="Gene3D" id="3.50.50.60">
    <property type="entry name" value="FAD/NAD(P)-binding domain"/>
    <property type="match status" value="1"/>
</dbReference>
<dbReference type="Pfam" id="PF01593">
    <property type="entry name" value="Amino_oxidase"/>
    <property type="match status" value="1"/>
</dbReference>
<dbReference type="PANTHER" id="PTHR42841">
    <property type="entry name" value="AMINE OXIDASE"/>
    <property type="match status" value="1"/>
</dbReference>
<name>A0A917ZBK5_9ACTN</name>
<organism evidence="2 3">
    <name type="scientific">Wenjunlia tyrosinilytica</name>
    <dbReference type="NCBI Taxonomy" id="1544741"/>
    <lineage>
        <taxon>Bacteria</taxon>
        <taxon>Bacillati</taxon>
        <taxon>Actinomycetota</taxon>
        <taxon>Actinomycetes</taxon>
        <taxon>Kitasatosporales</taxon>
        <taxon>Streptomycetaceae</taxon>
        <taxon>Wenjunlia</taxon>
    </lineage>
</organism>
<gene>
    <name evidence="2" type="ORF">GCM10012280_00130</name>
</gene>
<dbReference type="AlphaFoldDB" id="A0A917ZBK5"/>
<dbReference type="Proteomes" id="UP000641932">
    <property type="component" value="Unassembled WGS sequence"/>
</dbReference>
<dbReference type="Gene3D" id="1.10.3110.10">
    <property type="entry name" value="protoporphyrinogen ix oxidase, domain 3"/>
    <property type="match status" value="1"/>
</dbReference>
<dbReference type="EMBL" id="BMMS01000001">
    <property type="protein sequence ID" value="GGO79793.1"/>
    <property type="molecule type" value="Genomic_DNA"/>
</dbReference>
<dbReference type="InterPro" id="IPR002937">
    <property type="entry name" value="Amino_oxidase"/>
</dbReference>
<proteinExistence type="predicted"/>
<dbReference type="InterPro" id="IPR036188">
    <property type="entry name" value="FAD/NAD-bd_sf"/>
</dbReference>
<reference evidence="2" key="2">
    <citation type="submission" date="2020-09" db="EMBL/GenBank/DDBJ databases">
        <authorList>
            <person name="Sun Q."/>
            <person name="Zhou Y."/>
        </authorList>
    </citation>
    <scope>NUCLEOTIDE SEQUENCE</scope>
    <source>
        <strain evidence="2">CGMCC 4.7201</strain>
    </source>
</reference>
<accession>A0A917ZBK5</accession>
<dbReference type="Gene3D" id="3.90.660.20">
    <property type="entry name" value="Protoporphyrinogen oxidase, mitochondrial, domain 2"/>
    <property type="match status" value="1"/>
</dbReference>
<comment type="caution">
    <text evidence="2">The sequence shown here is derived from an EMBL/GenBank/DDBJ whole genome shotgun (WGS) entry which is preliminary data.</text>
</comment>
<dbReference type="GO" id="GO:0016491">
    <property type="term" value="F:oxidoreductase activity"/>
    <property type="evidence" value="ECO:0007669"/>
    <property type="project" value="InterPro"/>
</dbReference>